<proteinExistence type="predicted"/>
<dbReference type="EC" id="3.6.1.9" evidence="2"/>
<dbReference type="Gene3D" id="1.10.287.1080">
    <property type="entry name" value="MazG-like"/>
    <property type="match status" value="2"/>
</dbReference>
<dbReference type="GO" id="GO:0046052">
    <property type="term" value="P:UTP catabolic process"/>
    <property type="evidence" value="ECO:0007669"/>
    <property type="project" value="TreeGrafter"/>
</dbReference>
<dbReference type="InterPro" id="IPR048015">
    <property type="entry name" value="NTP-PPase_MazG-like_N"/>
</dbReference>
<gene>
    <name evidence="2" type="primary">mazG</name>
    <name evidence="2" type="ORF">IQ260_12940</name>
</gene>
<organism evidence="2 3">
    <name type="scientific">Leptolyngbya cf. ectocarpi LEGE 11479</name>
    <dbReference type="NCBI Taxonomy" id="1828722"/>
    <lineage>
        <taxon>Bacteria</taxon>
        <taxon>Bacillati</taxon>
        <taxon>Cyanobacteriota</taxon>
        <taxon>Cyanophyceae</taxon>
        <taxon>Leptolyngbyales</taxon>
        <taxon>Leptolyngbyaceae</taxon>
        <taxon>Leptolyngbya group</taxon>
        <taxon>Leptolyngbya</taxon>
    </lineage>
</organism>
<accession>A0A929F6B7</accession>
<evidence type="ECO:0000313" key="3">
    <source>
        <dbReference type="Proteomes" id="UP000615026"/>
    </source>
</evidence>
<dbReference type="InterPro" id="IPR004518">
    <property type="entry name" value="MazG-like_dom"/>
</dbReference>
<evidence type="ECO:0000313" key="2">
    <source>
        <dbReference type="EMBL" id="MBE9067566.1"/>
    </source>
</evidence>
<dbReference type="Pfam" id="PF01503">
    <property type="entry name" value="PRA-PH"/>
    <property type="match status" value="1"/>
</dbReference>
<dbReference type="GO" id="GO:0047429">
    <property type="term" value="F:nucleoside triphosphate diphosphatase activity"/>
    <property type="evidence" value="ECO:0007669"/>
    <property type="project" value="UniProtKB-EC"/>
</dbReference>
<dbReference type="GO" id="GO:0046061">
    <property type="term" value="P:dATP catabolic process"/>
    <property type="evidence" value="ECO:0007669"/>
    <property type="project" value="TreeGrafter"/>
</dbReference>
<sequence>MAVNLQSKTLDALQHLIAVVAQLRNPEGGCPWDLAQTPDSLTAYVLEEAYEVVDAIQQGDRDHIAEELGDLLLQVVLQAQIFSETDAFDLGDVAQGITEKLIRRHPHVFGDRRLATPEEVHASWEAIKATEKGEPDTTLTAKLARYGRTMPPMMATMKISKKAAKAGFEWETLDGVWEKVEEELGEFRHALAHESAENQVAEFGDVLFSLMQVARWCDIDPMAALQGTNRRFVQRFGLLEQAADKPIEDHSIEELEMLWQRAKRMIAKKSEVSSEVSEAAESPQ</sequence>
<comment type="caution">
    <text evidence="2">The sequence shown here is derived from an EMBL/GenBank/DDBJ whole genome shotgun (WGS) entry which is preliminary data.</text>
</comment>
<protein>
    <submittedName>
        <fullName evidence="2">Nucleoside triphosphate pyrophosphohydrolase</fullName>
        <ecNumber evidence="2">3.6.1.9</ecNumber>
    </submittedName>
</protein>
<dbReference type="GO" id="GO:0046047">
    <property type="term" value="P:TTP catabolic process"/>
    <property type="evidence" value="ECO:0007669"/>
    <property type="project" value="TreeGrafter"/>
</dbReference>
<reference evidence="2" key="1">
    <citation type="submission" date="2020-10" db="EMBL/GenBank/DDBJ databases">
        <authorList>
            <person name="Castelo-Branco R."/>
            <person name="Eusebio N."/>
            <person name="Adriana R."/>
            <person name="Vieira A."/>
            <person name="Brugerolle De Fraissinette N."/>
            <person name="Rezende De Castro R."/>
            <person name="Schneider M.P."/>
            <person name="Vasconcelos V."/>
            <person name="Leao P.N."/>
        </authorList>
    </citation>
    <scope>NUCLEOTIDE SEQUENCE</scope>
    <source>
        <strain evidence="2">LEGE 11479</strain>
    </source>
</reference>
<dbReference type="InterPro" id="IPR011551">
    <property type="entry name" value="NTP_PyrPHydrolase_MazG"/>
</dbReference>
<dbReference type="Pfam" id="PF03819">
    <property type="entry name" value="MazG"/>
    <property type="match status" value="1"/>
</dbReference>
<keyword evidence="3" id="KW-1185">Reference proteome</keyword>
<feature type="domain" description="NTP pyrophosphohydrolase MazG-like" evidence="1">
    <location>
        <begin position="36"/>
        <end position="109"/>
    </location>
</feature>
<dbReference type="GO" id="GO:0046081">
    <property type="term" value="P:dUTP catabolic process"/>
    <property type="evidence" value="ECO:0007669"/>
    <property type="project" value="TreeGrafter"/>
</dbReference>
<dbReference type="CDD" id="cd11529">
    <property type="entry name" value="NTP-PPase_MazG_Cterm"/>
    <property type="match status" value="1"/>
</dbReference>
<dbReference type="RefSeq" id="WP_193993527.1">
    <property type="nucleotide sequence ID" value="NZ_JADEXP010000103.1"/>
</dbReference>
<dbReference type="NCBIfam" id="NF007113">
    <property type="entry name" value="PRK09562.1"/>
    <property type="match status" value="1"/>
</dbReference>
<keyword evidence="2" id="KW-0378">Hydrolase</keyword>
<dbReference type="PANTHER" id="PTHR30522:SF0">
    <property type="entry name" value="NUCLEOSIDE TRIPHOSPHATE PYROPHOSPHOHYDROLASE"/>
    <property type="match status" value="1"/>
</dbReference>
<dbReference type="InterPro" id="IPR021130">
    <property type="entry name" value="PRib-ATP_PPHydrolase-like"/>
</dbReference>
<dbReference type="Proteomes" id="UP000615026">
    <property type="component" value="Unassembled WGS sequence"/>
</dbReference>
<dbReference type="EMBL" id="JADEXP010000103">
    <property type="protein sequence ID" value="MBE9067566.1"/>
    <property type="molecule type" value="Genomic_DNA"/>
</dbReference>
<name>A0A929F6B7_LEPEC</name>
<dbReference type="PANTHER" id="PTHR30522">
    <property type="entry name" value="NUCLEOSIDE TRIPHOSPHATE PYROPHOSPHOHYDROLASE"/>
    <property type="match status" value="1"/>
</dbReference>
<dbReference type="GO" id="GO:0006203">
    <property type="term" value="P:dGTP catabolic process"/>
    <property type="evidence" value="ECO:0007669"/>
    <property type="project" value="TreeGrafter"/>
</dbReference>
<dbReference type="GO" id="GO:0006950">
    <property type="term" value="P:response to stress"/>
    <property type="evidence" value="ECO:0007669"/>
    <property type="project" value="UniProtKB-ARBA"/>
</dbReference>
<dbReference type="GO" id="GO:0046076">
    <property type="term" value="P:dTTP catabolic process"/>
    <property type="evidence" value="ECO:0007669"/>
    <property type="project" value="TreeGrafter"/>
</dbReference>
<dbReference type="SUPFAM" id="SSF101386">
    <property type="entry name" value="all-alpha NTP pyrophosphatases"/>
    <property type="match status" value="2"/>
</dbReference>
<dbReference type="InterPro" id="IPR048011">
    <property type="entry name" value="NTP-PPase_MazG-like_C"/>
</dbReference>
<dbReference type="CDD" id="cd11528">
    <property type="entry name" value="NTP-PPase_MazG_Nterm"/>
    <property type="match status" value="1"/>
</dbReference>
<evidence type="ECO:0000259" key="1">
    <source>
        <dbReference type="Pfam" id="PF03819"/>
    </source>
</evidence>
<dbReference type="AlphaFoldDB" id="A0A929F6B7"/>
<dbReference type="FunFam" id="1.10.287.1080:FF:000001">
    <property type="entry name" value="Nucleoside triphosphate pyrophosphohydrolase"/>
    <property type="match status" value="1"/>
</dbReference>
<dbReference type="NCBIfam" id="TIGR00444">
    <property type="entry name" value="mazG"/>
    <property type="match status" value="1"/>
</dbReference>